<organism evidence="1 2">
    <name type="scientific">Chaetomium tenue</name>
    <dbReference type="NCBI Taxonomy" id="1854479"/>
    <lineage>
        <taxon>Eukaryota</taxon>
        <taxon>Fungi</taxon>
        <taxon>Dikarya</taxon>
        <taxon>Ascomycota</taxon>
        <taxon>Pezizomycotina</taxon>
        <taxon>Sordariomycetes</taxon>
        <taxon>Sordariomycetidae</taxon>
        <taxon>Sordariales</taxon>
        <taxon>Chaetomiaceae</taxon>
        <taxon>Chaetomium</taxon>
    </lineage>
</organism>
<evidence type="ECO:0000313" key="2">
    <source>
        <dbReference type="Proteomes" id="UP000724584"/>
    </source>
</evidence>
<comment type="caution">
    <text evidence="1">The sequence shown here is derived from an EMBL/GenBank/DDBJ whole genome shotgun (WGS) entry which is preliminary data.</text>
</comment>
<sequence length="373" mass="41740">MFQMMWDRTMSKGDMQYLYALVLHPLLSQREVNAAKLRAVRKKRESFVRLGRYAMGPDGLWQQSLVFLSSTTPAQCCQTIFLLAAGGVLAVAVMPRDARTLLVNYGARKAQTSPTDAPPKNVSDRGRLLSLIDVITSWTQVPHSWFGAFYVVSLACSVFWLAQYLGDGVVLRFIASRQAAAQQPSATSGQVVLGWLMMFLQGARRVFEHLTIIKPSKSTMWVVHWLLGLLFYLSISVSVWVEGSGAILNLMSHTDDAQSLMKMGVAVPTFLFAWVNQYRCHKHLAGLKKYSLPEGGMFDHYICPHYTCECLLYLSMAIATAPRGVWCNRTLMCALIFVAVNLGVTASGTRKWYAEKFGIGPVANRWNMIPFVF</sequence>
<evidence type="ECO:0000313" key="1">
    <source>
        <dbReference type="EMBL" id="KAH6636573.1"/>
    </source>
</evidence>
<dbReference type="EMBL" id="JAGIZQ010000003">
    <property type="protein sequence ID" value="KAH6636573.1"/>
    <property type="molecule type" value="Genomic_DNA"/>
</dbReference>
<proteinExistence type="predicted"/>
<dbReference type="Proteomes" id="UP000724584">
    <property type="component" value="Unassembled WGS sequence"/>
</dbReference>
<protein>
    <submittedName>
        <fullName evidence="1">Uncharacterized protein</fullName>
    </submittedName>
</protein>
<keyword evidence="2" id="KW-1185">Reference proteome</keyword>
<gene>
    <name evidence="1" type="ORF">F5144DRAFT_546664</name>
</gene>
<name>A0ACB7PBV4_9PEZI</name>
<reference evidence="1 2" key="1">
    <citation type="journal article" date="2021" name="Nat. Commun.">
        <title>Genetic determinants of endophytism in the Arabidopsis root mycobiome.</title>
        <authorList>
            <person name="Mesny F."/>
            <person name="Miyauchi S."/>
            <person name="Thiergart T."/>
            <person name="Pickel B."/>
            <person name="Atanasova L."/>
            <person name="Karlsson M."/>
            <person name="Huettel B."/>
            <person name="Barry K.W."/>
            <person name="Haridas S."/>
            <person name="Chen C."/>
            <person name="Bauer D."/>
            <person name="Andreopoulos W."/>
            <person name="Pangilinan J."/>
            <person name="LaButti K."/>
            <person name="Riley R."/>
            <person name="Lipzen A."/>
            <person name="Clum A."/>
            <person name="Drula E."/>
            <person name="Henrissat B."/>
            <person name="Kohler A."/>
            <person name="Grigoriev I.V."/>
            <person name="Martin F.M."/>
            <person name="Hacquard S."/>
        </authorList>
    </citation>
    <scope>NUCLEOTIDE SEQUENCE [LARGE SCALE GENOMIC DNA]</scope>
    <source>
        <strain evidence="1 2">MPI-SDFR-AT-0079</strain>
    </source>
</reference>
<accession>A0ACB7PBV4</accession>